<feature type="transmembrane region" description="Helical" evidence="1">
    <location>
        <begin position="47"/>
        <end position="78"/>
    </location>
</feature>
<dbReference type="EMBL" id="CP025938">
    <property type="protein sequence ID" value="AUS05133.1"/>
    <property type="molecule type" value="Genomic_DNA"/>
</dbReference>
<dbReference type="KEGG" id="taj:C1A40_06465"/>
<name>A0A2I7SGV8_9FLAO</name>
<dbReference type="AlphaFoldDB" id="A0A2I7SGV8"/>
<keyword evidence="3" id="KW-1185">Reference proteome</keyword>
<sequence>MQTILNYSAELLILSFLSITFIMSFYDKVSDWKGQILFLKQYFSKTFLVNLIPPILVFVVLLEALIVVFSVLGIYQLITFQVKLYAHITCLLSCILLLIFLLGQRIAKDFDGARNITIYFIVAVFGAYLLQ</sequence>
<dbReference type="Proteomes" id="UP000236592">
    <property type="component" value="Chromosome"/>
</dbReference>
<reference evidence="3" key="1">
    <citation type="submission" date="2018-01" db="EMBL/GenBank/DDBJ databases">
        <title>Complete genome of Tamlana sp. UJ94.</title>
        <authorList>
            <person name="Jung J."/>
            <person name="Chung D."/>
            <person name="Bae S.S."/>
            <person name="Baek K."/>
        </authorList>
    </citation>
    <scope>NUCLEOTIDE SEQUENCE [LARGE SCALE GENOMIC DNA]</scope>
    <source>
        <strain evidence="3">UJ94</strain>
    </source>
</reference>
<organism evidence="2 3">
    <name type="scientific">Pseudotamlana carrageenivorans</name>
    <dbReference type="NCBI Taxonomy" id="2069432"/>
    <lineage>
        <taxon>Bacteria</taxon>
        <taxon>Pseudomonadati</taxon>
        <taxon>Bacteroidota</taxon>
        <taxon>Flavobacteriia</taxon>
        <taxon>Flavobacteriales</taxon>
        <taxon>Flavobacteriaceae</taxon>
        <taxon>Pseudotamlana</taxon>
    </lineage>
</organism>
<feature type="transmembrane region" description="Helical" evidence="1">
    <location>
        <begin position="6"/>
        <end position="26"/>
    </location>
</feature>
<evidence type="ECO:0000313" key="3">
    <source>
        <dbReference type="Proteomes" id="UP000236592"/>
    </source>
</evidence>
<proteinExistence type="predicted"/>
<gene>
    <name evidence="2" type="ORF">C1A40_06465</name>
</gene>
<feature type="transmembrane region" description="Helical" evidence="1">
    <location>
        <begin position="84"/>
        <end position="103"/>
    </location>
</feature>
<keyword evidence="1" id="KW-1133">Transmembrane helix</keyword>
<evidence type="ECO:0000256" key="1">
    <source>
        <dbReference type="SAM" id="Phobius"/>
    </source>
</evidence>
<dbReference type="RefSeq" id="WP_102995183.1">
    <property type="nucleotide sequence ID" value="NZ_CP025938.1"/>
</dbReference>
<keyword evidence="1" id="KW-0812">Transmembrane</keyword>
<keyword evidence="1" id="KW-0472">Membrane</keyword>
<protein>
    <submittedName>
        <fullName evidence="2">DoxX family protein</fullName>
    </submittedName>
</protein>
<accession>A0A2I7SGV8</accession>
<feature type="transmembrane region" description="Helical" evidence="1">
    <location>
        <begin position="112"/>
        <end position="130"/>
    </location>
</feature>
<evidence type="ECO:0000313" key="2">
    <source>
        <dbReference type="EMBL" id="AUS05133.1"/>
    </source>
</evidence>